<evidence type="ECO:0000256" key="10">
    <source>
        <dbReference type="PROSITE-ProRule" id="PRU00169"/>
    </source>
</evidence>
<dbReference type="Pfam" id="PF12833">
    <property type="entry name" value="HTH_18"/>
    <property type="match status" value="1"/>
</dbReference>
<dbReference type="PROSITE" id="PS50110">
    <property type="entry name" value="RESPONSE_REGULATORY"/>
    <property type="match status" value="1"/>
</dbReference>
<keyword evidence="7" id="KW-0238">DNA-binding</keyword>
<evidence type="ECO:0000256" key="1">
    <source>
        <dbReference type="ARBA" id="ARBA00004496"/>
    </source>
</evidence>
<keyword evidence="8" id="KW-0804">Transcription</keyword>
<organism evidence="13 14">
    <name type="scientific">Kineothrix alysoides</name>
    <dbReference type="NCBI Taxonomy" id="1469948"/>
    <lineage>
        <taxon>Bacteria</taxon>
        <taxon>Bacillati</taxon>
        <taxon>Bacillota</taxon>
        <taxon>Clostridia</taxon>
        <taxon>Lachnospirales</taxon>
        <taxon>Lachnospiraceae</taxon>
        <taxon>Kineothrix</taxon>
    </lineage>
</organism>
<dbReference type="CDD" id="cd17536">
    <property type="entry name" value="REC_YesN-like"/>
    <property type="match status" value="1"/>
</dbReference>
<dbReference type="SUPFAM" id="SSF46689">
    <property type="entry name" value="Homeodomain-like"/>
    <property type="match status" value="1"/>
</dbReference>
<sequence>MLKVLLVDDEPFIMQGLKVLFDWEQEGFEIVKTAGDGQEALEFLKECQVDLIIADINMPGINGLELLEKIRGEAISDAYFVFLSGYADFSYAQKAISYECTYYLLKPVEKEELIKVLKKVRKKNDKRVESRQTSVKMERAYQARNMISVILGKYDSSNLEYVKEYTRFSDTMYYVEIELDGMQMEEEITDQKKREYQRKLFQSCLDFLKEDGNHCIFDVSGHEKIYDIGFVFCDYMAHQEGMTEAKYLEYFQKYLQDAVGLPVIMLLGKKVNDISQIAKSYRSACMLRSFQGFHSKKSIYYYEEDIQVSNTGIVLCKQSLDQLVQAIEQNDSATIIKSVSLFFEEMQSKGLSEKIINLNINYLLFQLIHLATEQDDGINQEEILRVISESTFEEGIMRGSKAHITRFACEYGDYLTQLRKKVSRGVLAEVKKEIWDRYAENLTLKDLSEKYYVNSAYLGQLFRKKYGQSFKDYLNAYRIEQAANLLLRTDDKIYCIAEAVGYHDPDYFVNRFIALKGCTPARFRKQAQE</sequence>
<evidence type="ECO:0000256" key="7">
    <source>
        <dbReference type="ARBA" id="ARBA00023125"/>
    </source>
</evidence>
<evidence type="ECO:0000256" key="3">
    <source>
        <dbReference type="ARBA" id="ARBA00022490"/>
    </source>
</evidence>
<dbReference type="InterPro" id="IPR051552">
    <property type="entry name" value="HptR"/>
</dbReference>
<dbReference type="Proteomes" id="UP000295718">
    <property type="component" value="Unassembled WGS sequence"/>
</dbReference>
<dbReference type="InterPro" id="IPR011006">
    <property type="entry name" value="CheY-like_superfamily"/>
</dbReference>
<dbReference type="STRING" id="1469948.GCA_000732725_02609"/>
<evidence type="ECO:0000256" key="8">
    <source>
        <dbReference type="ARBA" id="ARBA00023163"/>
    </source>
</evidence>
<gene>
    <name evidence="13" type="ORF">EDD76_101160</name>
</gene>
<dbReference type="SMART" id="SM00342">
    <property type="entry name" value="HTH_ARAC"/>
    <property type="match status" value="1"/>
</dbReference>
<dbReference type="InterPro" id="IPR009057">
    <property type="entry name" value="Homeodomain-like_sf"/>
</dbReference>
<evidence type="ECO:0000256" key="5">
    <source>
        <dbReference type="ARBA" id="ARBA00023012"/>
    </source>
</evidence>
<dbReference type="EMBL" id="SLUO01000001">
    <property type="protein sequence ID" value="TCL61063.1"/>
    <property type="molecule type" value="Genomic_DNA"/>
</dbReference>
<dbReference type="PROSITE" id="PS00041">
    <property type="entry name" value="HTH_ARAC_FAMILY_1"/>
    <property type="match status" value="1"/>
</dbReference>
<dbReference type="InterPro" id="IPR018060">
    <property type="entry name" value="HTH_AraC"/>
</dbReference>
<keyword evidence="4 10" id="KW-0597">Phosphoprotein</keyword>
<dbReference type="GO" id="GO:0005737">
    <property type="term" value="C:cytoplasm"/>
    <property type="evidence" value="ECO:0007669"/>
    <property type="project" value="UniProtKB-SubCell"/>
</dbReference>
<keyword evidence="14" id="KW-1185">Reference proteome</keyword>
<dbReference type="GO" id="GO:0043565">
    <property type="term" value="F:sequence-specific DNA binding"/>
    <property type="evidence" value="ECO:0007669"/>
    <property type="project" value="InterPro"/>
</dbReference>
<name>A0A4R1R687_9FIRM</name>
<dbReference type="Pfam" id="PF00072">
    <property type="entry name" value="Response_reg"/>
    <property type="match status" value="1"/>
</dbReference>
<comment type="caution">
    <text evidence="13">The sequence shown here is derived from an EMBL/GenBank/DDBJ whole genome shotgun (WGS) entry which is preliminary data.</text>
</comment>
<dbReference type="PROSITE" id="PS01124">
    <property type="entry name" value="HTH_ARAC_FAMILY_2"/>
    <property type="match status" value="1"/>
</dbReference>
<evidence type="ECO:0000313" key="14">
    <source>
        <dbReference type="Proteomes" id="UP000295718"/>
    </source>
</evidence>
<feature type="modified residue" description="4-aspartylphosphate" evidence="10">
    <location>
        <position position="55"/>
    </location>
</feature>
<dbReference type="InterPro" id="IPR018062">
    <property type="entry name" value="HTH_AraC-typ_CS"/>
</dbReference>
<evidence type="ECO:0000256" key="2">
    <source>
        <dbReference type="ARBA" id="ARBA00018672"/>
    </source>
</evidence>
<evidence type="ECO:0000256" key="9">
    <source>
        <dbReference type="ARBA" id="ARBA00024867"/>
    </source>
</evidence>
<dbReference type="RefSeq" id="WP_031391287.1">
    <property type="nucleotide sequence ID" value="NZ_JPNB01000002.1"/>
</dbReference>
<dbReference type="Gene3D" id="3.40.50.2300">
    <property type="match status" value="1"/>
</dbReference>
<keyword evidence="3" id="KW-0963">Cytoplasm</keyword>
<dbReference type="PANTHER" id="PTHR42713">
    <property type="entry name" value="HISTIDINE KINASE-RELATED"/>
    <property type="match status" value="1"/>
</dbReference>
<evidence type="ECO:0000259" key="11">
    <source>
        <dbReference type="PROSITE" id="PS01124"/>
    </source>
</evidence>
<evidence type="ECO:0000256" key="4">
    <source>
        <dbReference type="ARBA" id="ARBA00022553"/>
    </source>
</evidence>
<proteinExistence type="predicted"/>
<feature type="domain" description="HTH araC/xylS-type" evidence="11">
    <location>
        <begin position="428"/>
        <end position="526"/>
    </location>
</feature>
<dbReference type="AlphaFoldDB" id="A0A4R1R687"/>
<dbReference type="SMART" id="SM00448">
    <property type="entry name" value="REC"/>
    <property type="match status" value="1"/>
</dbReference>
<dbReference type="Gene3D" id="1.10.10.60">
    <property type="entry name" value="Homeodomain-like"/>
    <property type="match status" value="2"/>
</dbReference>
<dbReference type="PANTHER" id="PTHR42713:SF3">
    <property type="entry name" value="TRANSCRIPTIONAL REGULATORY PROTEIN HPTR"/>
    <property type="match status" value="1"/>
</dbReference>
<feature type="domain" description="Response regulatory" evidence="12">
    <location>
        <begin position="3"/>
        <end position="121"/>
    </location>
</feature>
<evidence type="ECO:0000313" key="13">
    <source>
        <dbReference type="EMBL" id="TCL61063.1"/>
    </source>
</evidence>
<comment type="function">
    <text evidence="9">May play the central regulatory role in sporulation. It may be an element of the effector pathway responsible for the activation of sporulation genes in response to nutritional stress. Spo0A may act in concert with spo0H (a sigma factor) to control the expression of some genes that are critical to the sporulation process.</text>
</comment>
<protein>
    <recommendedName>
        <fullName evidence="2">Stage 0 sporulation protein A homolog</fullName>
    </recommendedName>
</protein>
<keyword evidence="5" id="KW-0902">Two-component regulatory system</keyword>
<keyword evidence="6" id="KW-0805">Transcription regulation</keyword>
<dbReference type="SUPFAM" id="SSF52172">
    <property type="entry name" value="CheY-like"/>
    <property type="match status" value="1"/>
</dbReference>
<dbReference type="GO" id="GO:0000160">
    <property type="term" value="P:phosphorelay signal transduction system"/>
    <property type="evidence" value="ECO:0007669"/>
    <property type="project" value="UniProtKB-KW"/>
</dbReference>
<dbReference type="OrthoDB" id="9794370at2"/>
<evidence type="ECO:0000259" key="12">
    <source>
        <dbReference type="PROSITE" id="PS50110"/>
    </source>
</evidence>
<accession>A0A4R1R687</accession>
<evidence type="ECO:0000256" key="6">
    <source>
        <dbReference type="ARBA" id="ARBA00023015"/>
    </source>
</evidence>
<comment type="subcellular location">
    <subcellularLocation>
        <location evidence="1">Cytoplasm</location>
    </subcellularLocation>
</comment>
<dbReference type="InterPro" id="IPR001789">
    <property type="entry name" value="Sig_transdc_resp-reg_receiver"/>
</dbReference>
<reference evidence="13 14" key="1">
    <citation type="submission" date="2019-03" db="EMBL/GenBank/DDBJ databases">
        <title>Genomic Encyclopedia of Type Strains, Phase IV (KMG-IV): sequencing the most valuable type-strain genomes for metagenomic binning, comparative biology and taxonomic classification.</title>
        <authorList>
            <person name="Goeker M."/>
        </authorList>
    </citation>
    <scope>NUCLEOTIDE SEQUENCE [LARGE SCALE GENOMIC DNA]</scope>
    <source>
        <strain evidence="13 14">DSM 100556</strain>
    </source>
</reference>
<dbReference type="GO" id="GO:0003700">
    <property type="term" value="F:DNA-binding transcription factor activity"/>
    <property type="evidence" value="ECO:0007669"/>
    <property type="project" value="InterPro"/>
</dbReference>